<name>D2Q5V2_BIFDB</name>
<feature type="region of interest" description="Disordered" evidence="1">
    <location>
        <begin position="1"/>
        <end position="31"/>
    </location>
</feature>
<evidence type="ECO:0000256" key="1">
    <source>
        <dbReference type="SAM" id="MobiDB-lite"/>
    </source>
</evidence>
<keyword evidence="3" id="KW-1185">Reference proteome</keyword>
<evidence type="ECO:0000313" key="2">
    <source>
        <dbReference type="EMBL" id="ADB10317.1"/>
    </source>
</evidence>
<proteinExistence type="predicted"/>
<gene>
    <name evidence="2" type="ordered locus">BDP_1726</name>
</gene>
<organism evidence="2 3">
    <name type="scientific">Bifidobacterium dentium (strain ATCC 27534 / DSM 20436 / JCM 1195 / Bd1)</name>
    <dbReference type="NCBI Taxonomy" id="401473"/>
    <lineage>
        <taxon>Bacteria</taxon>
        <taxon>Bacillati</taxon>
        <taxon>Actinomycetota</taxon>
        <taxon>Actinomycetes</taxon>
        <taxon>Bifidobacteriales</taxon>
        <taxon>Bifidobacteriaceae</taxon>
        <taxon>Bifidobacterium</taxon>
    </lineage>
</organism>
<reference evidence="2 3" key="1">
    <citation type="journal article" date="2009" name="PLoS Genet.">
        <title>The Bifidobacterium dentium Bd1 genome sequence reflects its genetic adaptation to the human oral cavity.</title>
        <authorList>
            <person name="Ventura M."/>
            <person name="Turroni F."/>
            <person name="Zomer A."/>
            <person name="Foroni E."/>
            <person name="Giubellini V."/>
            <person name="Bottacini F."/>
            <person name="Canchaya C."/>
            <person name="Claesson M.J."/>
            <person name="He F."/>
            <person name="Mantzourani M."/>
            <person name="Mulas L."/>
            <person name="Ferrarini A."/>
            <person name="Gao B."/>
            <person name="Delledonne M."/>
            <person name="Henrissat B."/>
            <person name="Coutinho P."/>
            <person name="Oggioni M."/>
            <person name="Gupta R.S."/>
            <person name="Zhang Z."/>
            <person name="Beighton D."/>
            <person name="Fitzgerald G.F."/>
            <person name="O'Toole P.W."/>
            <person name="van Sinderen D."/>
        </authorList>
    </citation>
    <scope>NUCLEOTIDE SEQUENCE [LARGE SCALE GENOMIC DNA]</scope>
    <source>
        <strain evidence="3">ATCC 27534 / DSM 20436 / JCM 1195 / Bd1</strain>
    </source>
</reference>
<accession>D2Q5V2</accession>
<evidence type="ECO:0000313" key="3">
    <source>
        <dbReference type="Proteomes" id="UP000008693"/>
    </source>
</evidence>
<dbReference type="HOGENOM" id="CLU_3395307_0_0_11"/>
<dbReference type="Proteomes" id="UP000008693">
    <property type="component" value="Chromosome"/>
</dbReference>
<protein>
    <submittedName>
        <fullName evidence="2">Uncharacterized protein</fullName>
    </submittedName>
</protein>
<dbReference type="KEGG" id="bde:BDP_1726"/>
<dbReference type="AlphaFoldDB" id="D2Q5V2"/>
<sequence length="31" mass="3280">MGEAFKLLGDTGRIQQEDDTSLVNPIGGVSM</sequence>
<dbReference type="EMBL" id="CP001750">
    <property type="protein sequence ID" value="ADB10317.1"/>
    <property type="molecule type" value="Genomic_DNA"/>
</dbReference>